<proteinExistence type="predicted"/>
<evidence type="ECO:0000313" key="1">
    <source>
        <dbReference type="EMBL" id="KAH7956855.1"/>
    </source>
</evidence>
<dbReference type="EMBL" id="JABSTV010001250">
    <property type="protein sequence ID" value="KAH7956855.1"/>
    <property type="molecule type" value="Genomic_DNA"/>
</dbReference>
<sequence length="146" mass="15826">MTGVIPNCSKEPTPTSLYDTIKATLGKPVGEFSAGRFFNLPGTLDMTALACVIRHFEGSPSLGADEVPFLKCTLLGELAMTANNIKKLTQLPSRVAPSLSVTSVTRSVTGFGSLVPQGKILCVDLQPMKRRYAFGTMRRSCWQRET</sequence>
<keyword evidence="2" id="KW-1185">Reference proteome</keyword>
<reference evidence="1" key="2">
    <citation type="submission" date="2021-09" db="EMBL/GenBank/DDBJ databases">
        <authorList>
            <person name="Jia N."/>
            <person name="Wang J."/>
            <person name="Shi W."/>
            <person name="Du L."/>
            <person name="Sun Y."/>
            <person name="Zhan W."/>
            <person name="Jiang J."/>
            <person name="Wang Q."/>
            <person name="Zhang B."/>
            <person name="Ji P."/>
            <person name="Sakyi L.B."/>
            <person name="Cui X."/>
            <person name="Yuan T."/>
            <person name="Jiang B."/>
            <person name="Yang W."/>
            <person name="Lam T.T.-Y."/>
            <person name="Chang Q."/>
            <person name="Ding S."/>
            <person name="Wang X."/>
            <person name="Zhu J."/>
            <person name="Ruan X."/>
            <person name="Zhao L."/>
            <person name="Wei J."/>
            <person name="Que T."/>
            <person name="Du C."/>
            <person name="Cheng J."/>
            <person name="Dai P."/>
            <person name="Han X."/>
            <person name="Huang E."/>
            <person name="Gao Y."/>
            <person name="Liu J."/>
            <person name="Shao H."/>
            <person name="Ye R."/>
            <person name="Li L."/>
            <person name="Wei W."/>
            <person name="Wang X."/>
            <person name="Wang C."/>
            <person name="Huo Q."/>
            <person name="Li W."/>
            <person name="Guo W."/>
            <person name="Chen H."/>
            <person name="Chen S."/>
            <person name="Zhou L."/>
            <person name="Zhou L."/>
            <person name="Ni X."/>
            <person name="Tian J."/>
            <person name="Zhou Y."/>
            <person name="Sheng Y."/>
            <person name="Liu T."/>
            <person name="Pan Y."/>
            <person name="Xia L."/>
            <person name="Li J."/>
            <person name="Zhao F."/>
            <person name="Cao W."/>
        </authorList>
    </citation>
    <scope>NUCLEOTIDE SEQUENCE</scope>
    <source>
        <strain evidence="1">Rsan-2018</strain>
        <tissue evidence="1">Larvae</tissue>
    </source>
</reference>
<reference evidence="1" key="1">
    <citation type="journal article" date="2020" name="Cell">
        <title>Large-Scale Comparative Analyses of Tick Genomes Elucidate Their Genetic Diversity and Vector Capacities.</title>
        <authorList>
            <consortium name="Tick Genome and Microbiome Consortium (TIGMIC)"/>
            <person name="Jia N."/>
            <person name="Wang J."/>
            <person name="Shi W."/>
            <person name="Du L."/>
            <person name="Sun Y."/>
            <person name="Zhan W."/>
            <person name="Jiang J.F."/>
            <person name="Wang Q."/>
            <person name="Zhang B."/>
            <person name="Ji P."/>
            <person name="Bell-Sakyi L."/>
            <person name="Cui X.M."/>
            <person name="Yuan T.T."/>
            <person name="Jiang B.G."/>
            <person name="Yang W.F."/>
            <person name="Lam T.T."/>
            <person name="Chang Q.C."/>
            <person name="Ding S.J."/>
            <person name="Wang X.J."/>
            <person name="Zhu J.G."/>
            <person name="Ruan X.D."/>
            <person name="Zhao L."/>
            <person name="Wei J.T."/>
            <person name="Ye R.Z."/>
            <person name="Que T.C."/>
            <person name="Du C.H."/>
            <person name="Zhou Y.H."/>
            <person name="Cheng J.X."/>
            <person name="Dai P.F."/>
            <person name="Guo W.B."/>
            <person name="Han X.H."/>
            <person name="Huang E.J."/>
            <person name="Li L.F."/>
            <person name="Wei W."/>
            <person name="Gao Y.C."/>
            <person name="Liu J.Z."/>
            <person name="Shao H.Z."/>
            <person name="Wang X."/>
            <person name="Wang C.C."/>
            <person name="Yang T.C."/>
            <person name="Huo Q.B."/>
            <person name="Li W."/>
            <person name="Chen H.Y."/>
            <person name="Chen S.E."/>
            <person name="Zhou L.G."/>
            <person name="Ni X.B."/>
            <person name="Tian J.H."/>
            <person name="Sheng Y."/>
            <person name="Liu T."/>
            <person name="Pan Y.S."/>
            <person name="Xia L.Y."/>
            <person name="Li J."/>
            <person name="Zhao F."/>
            <person name="Cao W.C."/>
        </authorList>
    </citation>
    <scope>NUCLEOTIDE SEQUENCE</scope>
    <source>
        <strain evidence="1">Rsan-2018</strain>
    </source>
</reference>
<dbReference type="AlphaFoldDB" id="A0A9D4SYE2"/>
<protein>
    <submittedName>
        <fullName evidence="1">Uncharacterized protein</fullName>
    </submittedName>
</protein>
<accession>A0A9D4SYE2</accession>
<gene>
    <name evidence="1" type="ORF">HPB52_012955</name>
</gene>
<evidence type="ECO:0000313" key="2">
    <source>
        <dbReference type="Proteomes" id="UP000821837"/>
    </source>
</evidence>
<dbReference type="Proteomes" id="UP000821837">
    <property type="component" value="Unassembled WGS sequence"/>
</dbReference>
<name>A0A9D4SYE2_RHISA</name>
<organism evidence="1 2">
    <name type="scientific">Rhipicephalus sanguineus</name>
    <name type="common">Brown dog tick</name>
    <name type="synonym">Ixodes sanguineus</name>
    <dbReference type="NCBI Taxonomy" id="34632"/>
    <lineage>
        <taxon>Eukaryota</taxon>
        <taxon>Metazoa</taxon>
        <taxon>Ecdysozoa</taxon>
        <taxon>Arthropoda</taxon>
        <taxon>Chelicerata</taxon>
        <taxon>Arachnida</taxon>
        <taxon>Acari</taxon>
        <taxon>Parasitiformes</taxon>
        <taxon>Ixodida</taxon>
        <taxon>Ixodoidea</taxon>
        <taxon>Ixodidae</taxon>
        <taxon>Rhipicephalinae</taxon>
        <taxon>Rhipicephalus</taxon>
        <taxon>Rhipicephalus</taxon>
    </lineage>
</organism>
<comment type="caution">
    <text evidence="1">The sequence shown here is derived from an EMBL/GenBank/DDBJ whole genome shotgun (WGS) entry which is preliminary data.</text>
</comment>